<proteinExistence type="predicted"/>
<evidence type="ECO:0000256" key="1">
    <source>
        <dbReference type="SAM" id="MobiDB-lite"/>
    </source>
</evidence>
<reference evidence="2 3" key="1">
    <citation type="journal article" date="2018" name="Sci. Rep.">
        <title>Genomic signatures of local adaptation to the degree of environmental predictability in rotifers.</title>
        <authorList>
            <person name="Franch-Gras L."/>
            <person name="Hahn C."/>
            <person name="Garcia-Roger E.M."/>
            <person name="Carmona M.J."/>
            <person name="Serra M."/>
            <person name="Gomez A."/>
        </authorList>
    </citation>
    <scope>NUCLEOTIDE SEQUENCE [LARGE SCALE GENOMIC DNA]</scope>
    <source>
        <strain evidence="2">HYR1</strain>
    </source>
</reference>
<dbReference type="Proteomes" id="UP000276133">
    <property type="component" value="Unassembled WGS sequence"/>
</dbReference>
<evidence type="ECO:0000313" key="3">
    <source>
        <dbReference type="Proteomes" id="UP000276133"/>
    </source>
</evidence>
<feature type="region of interest" description="Disordered" evidence="1">
    <location>
        <begin position="46"/>
        <end position="65"/>
    </location>
</feature>
<name>A0A3M7RCI6_BRAPC</name>
<accession>A0A3M7RCI6</accession>
<feature type="compositionally biased region" description="Low complexity" evidence="1">
    <location>
        <begin position="56"/>
        <end position="65"/>
    </location>
</feature>
<feature type="compositionally biased region" description="Basic residues" evidence="1">
    <location>
        <begin position="46"/>
        <end position="55"/>
    </location>
</feature>
<sequence>MSLCWTRTELTGPKTGGSSLTGQLFGGRSFGRSAWRSNIWTAKINGRPKNKKKKNPTTNNQQLQTTKKYERPKKYLISSINMSGINRDLIGQIKFEFVYKSKLRILPIFEFILCAVAEAEYFELKPAVGAEIEVGYLNHLKHNALITGIVESELE</sequence>
<organism evidence="2 3">
    <name type="scientific">Brachionus plicatilis</name>
    <name type="common">Marine rotifer</name>
    <name type="synonym">Brachionus muelleri</name>
    <dbReference type="NCBI Taxonomy" id="10195"/>
    <lineage>
        <taxon>Eukaryota</taxon>
        <taxon>Metazoa</taxon>
        <taxon>Spiralia</taxon>
        <taxon>Gnathifera</taxon>
        <taxon>Rotifera</taxon>
        <taxon>Eurotatoria</taxon>
        <taxon>Monogononta</taxon>
        <taxon>Pseudotrocha</taxon>
        <taxon>Ploima</taxon>
        <taxon>Brachionidae</taxon>
        <taxon>Brachionus</taxon>
    </lineage>
</organism>
<dbReference type="EMBL" id="REGN01003701">
    <property type="protein sequence ID" value="RNA21273.1"/>
    <property type="molecule type" value="Genomic_DNA"/>
</dbReference>
<dbReference type="AlphaFoldDB" id="A0A3M7RCI6"/>
<protein>
    <submittedName>
        <fullName evidence="2">Uncharacterized protein</fullName>
    </submittedName>
</protein>
<gene>
    <name evidence="2" type="ORF">BpHYR1_020309</name>
</gene>
<evidence type="ECO:0000313" key="2">
    <source>
        <dbReference type="EMBL" id="RNA21273.1"/>
    </source>
</evidence>
<comment type="caution">
    <text evidence="2">The sequence shown here is derived from an EMBL/GenBank/DDBJ whole genome shotgun (WGS) entry which is preliminary data.</text>
</comment>
<keyword evidence="3" id="KW-1185">Reference proteome</keyword>